<dbReference type="AlphaFoldDB" id="T1A829"/>
<gene>
    <name evidence="2" type="ORF">B1A_12487</name>
</gene>
<feature type="non-terminal residue" evidence="2">
    <location>
        <position position="1"/>
    </location>
</feature>
<dbReference type="GO" id="GO:0006508">
    <property type="term" value="P:proteolysis"/>
    <property type="evidence" value="ECO:0007669"/>
    <property type="project" value="InterPro"/>
</dbReference>
<evidence type="ECO:0000259" key="1">
    <source>
        <dbReference type="Pfam" id="PF05649"/>
    </source>
</evidence>
<dbReference type="SUPFAM" id="SSF55486">
    <property type="entry name" value="Metalloproteases ('zincins'), catalytic domain"/>
    <property type="match status" value="1"/>
</dbReference>
<dbReference type="EMBL" id="AUZX01009075">
    <property type="protein sequence ID" value="EQD53127.1"/>
    <property type="molecule type" value="Genomic_DNA"/>
</dbReference>
<evidence type="ECO:0000313" key="2">
    <source>
        <dbReference type="EMBL" id="EQD53127.1"/>
    </source>
</evidence>
<organism evidence="2">
    <name type="scientific">mine drainage metagenome</name>
    <dbReference type="NCBI Taxonomy" id="410659"/>
    <lineage>
        <taxon>unclassified sequences</taxon>
        <taxon>metagenomes</taxon>
        <taxon>ecological metagenomes</taxon>
    </lineage>
</organism>
<reference evidence="2" key="1">
    <citation type="submission" date="2013-08" db="EMBL/GenBank/DDBJ databases">
        <authorList>
            <person name="Mendez C."/>
            <person name="Richter M."/>
            <person name="Ferrer M."/>
            <person name="Sanchez J."/>
        </authorList>
    </citation>
    <scope>NUCLEOTIDE SEQUENCE</scope>
</reference>
<dbReference type="InterPro" id="IPR008753">
    <property type="entry name" value="Peptidase_M13_N"/>
</dbReference>
<dbReference type="Pfam" id="PF05649">
    <property type="entry name" value="Peptidase_M13_N"/>
    <property type="match status" value="1"/>
</dbReference>
<keyword evidence="2" id="KW-0378">Hydrolase</keyword>
<dbReference type="Gene3D" id="1.10.1380.10">
    <property type="entry name" value="Neutral endopeptidase , domain2"/>
    <property type="match status" value="1"/>
</dbReference>
<dbReference type="InterPro" id="IPR042089">
    <property type="entry name" value="Peptidase_M13_dom_2"/>
</dbReference>
<reference evidence="2" key="2">
    <citation type="journal article" date="2014" name="ISME J.">
        <title>Microbial stratification in low pH oxic and suboxic macroscopic growths along an acid mine drainage.</title>
        <authorList>
            <person name="Mendez-Garcia C."/>
            <person name="Mesa V."/>
            <person name="Sprenger R.R."/>
            <person name="Richter M."/>
            <person name="Diez M.S."/>
            <person name="Solano J."/>
            <person name="Bargiela R."/>
            <person name="Golyshina O.V."/>
            <person name="Manteca A."/>
            <person name="Ramos J.L."/>
            <person name="Gallego J.R."/>
            <person name="Llorente I."/>
            <person name="Martins Dos Santos V.A."/>
            <person name="Jensen O.N."/>
            <person name="Pelaez A.I."/>
            <person name="Sanchez J."/>
            <person name="Ferrer M."/>
        </authorList>
    </citation>
    <scope>NUCLEOTIDE SEQUENCE</scope>
</reference>
<dbReference type="EC" id="3.4.24.11" evidence="2"/>
<protein>
    <submittedName>
        <fullName evidence="2">Peptidase M13 domain protein</fullName>
        <ecNumber evidence="2">3.4.24.11</ecNumber>
    </submittedName>
</protein>
<proteinExistence type="predicted"/>
<accession>T1A829</accession>
<feature type="domain" description="Peptidase M13 N-terminal" evidence="1">
    <location>
        <begin position="5"/>
        <end position="104"/>
    </location>
</feature>
<comment type="caution">
    <text evidence="2">The sequence shown here is derived from an EMBL/GenBank/DDBJ whole genome shotgun (WGS) entry which is preliminary data.</text>
</comment>
<name>T1A829_9ZZZZ</name>
<dbReference type="GO" id="GO:0004222">
    <property type="term" value="F:metalloendopeptidase activity"/>
    <property type="evidence" value="ECO:0007669"/>
    <property type="project" value="UniProtKB-EC"/>
</dbReference>
<feature type="non-terminal residue" evidence="2">
    <location>
        <position position="105"/>
    </location>
</feature>
<sequence length="105" mass="11394">PGSIEQKIGYFYESGMNEAAVDAAGIQPLQPVLRAISQIMTQPQLVDYLDASFAKGQGGLFAFGSGADFKNAKMQIGYAFQGGLGLPTPDYYTQPEHAKLREQYL</sequence>